<evidence type="ECO:0000256" key="1">
    <source>
        <dbReference type="ARBA" id="ARBA00023002"/>
    </source>
</evidence>
<protein>
    <submittedName>
        <fullName evidence="3">Pyridoxamine 5'-phosphate oxidase</fullName>
    </submittedName>
</protein>
<feature type="domain" description="Pyridoxamine 5'-phosphate oxidase N-terminal" evidence="2">
    <location>
        <begin position="1"/>
        <end position="101"/>
    </location>
</feature>
<dbReference type="InterPro" id="IPR011576">
    <property type="entry name" value="Pyridox_Oxase_N"/>
</dbReference>
<accession>A0A809S1F1</accession>
<dbReference type="InterPro" id="IPR012349">
    <property type="entry name" value="Split_barrel_FMN-bd"/>
</dbReference>
<evidence type="ECO:0000313" key="4">
    <source>
        <dbReference type="Proteomes" id="UP000662914"/>
    </source>
</evidence>
<gene>
    <name evidence="3" type="ORF">DSYM_29750</name>
</gene>
<dbReference type="AlphaFoldDB" id="A0A809S1F1"/>
<dbReference type="GO" id="GO:0016627">
    <property type="term" value="F:oxidoreductase activity, acting on the CH-CH group of donors"/>
    <property type="evidence" value="ECO:0007669"/>
    <property type="project" value="TreeGrafter"/>
</dbReference>
<keyword evidence="1" id="KW-0560">Oxidoreductase</keyword>
<dbReference type="GO" id="GO:0070967">
    <property type="term" value="F:coenzyme F420 binding"/>
    <property type="evidence" value="ECO:0007669"/>
    <property type="project" value="TreeGrafter"/>
</dbReference>
<dbReference type="Pfam" id="PF01243">
    <property type="entry name" value="PNPOx_N"/>
    <property type="match status" value="1"/>
</dbReference>
<dbReference type="SUPFAM" id="SSF50475">
    <property type="entry name" value="FMN-binding split barrel"/>
    <property type="match status" value="1"/>
</dbReference>
<organism evidence="3 4">
    <name type="scientific">Candidatus Desulfobacillus denitrificans</name>
    <dbReference type="NCBI Taxonomy" id="2608985"/>
    <lineage>
        <taxon>Bacteria</taxon>
        <taxon>Pseudomonadati</taxon>
        <taxon>Pseudomonadota</taxon>
        <taxon>Betaproteobacteria</taxon>
        <taxon>Candidatus Desulfobacillus</taxon>
    </lineage>
</organism>
<evidence type="ECO:0000313" key="3">
    <source>
        <dbReference type="EMBL" id="BBO22276.1"/>
    </source>
</evidence>
<dbReference type="Gene3D" id="2.30.110.10">
    <property type="entry name" value="Electron Transport, Fmn-binding Protein, Chain A"/>
    <property type="match status" value="1"/>
</dbReference>
<dbReference type="KEGG" id="ddz:DSYM_29750"/>
<dbReference type="Proteomes" id="UP000662914">
    <property type="component" value="Chromosome"/>
</dbReference>
<name>A0A809S1F1_9PROT</name>
<evidence type="ECO:0000259" key="2">
    <source>
        <dbReference type="Pfam" id="PF01243"/>
    </source>
</evidence>
<reference evidence="3" key="1">
    <citation type="journal article" name="DNA Res.">
        <title>The physiological potential of anammox bacteria as revealed by their core genome structure.</title>
        <authorList>
            <person name="Okubo T."/>
            <person name="Toyoda A."/>
            <person name="Fukuhara K."/>
            <person name="Uchiyama I."/>
            <person name="Harigaya Y."/>
            <person name="Kuroiwa M."/>
            <person name="Suzuki T."/>
            <person name="Murakami Y."/>
            <person name="Suwa Y."/>
            <person name="Takami H."/>
        </authorList>
    </citation>
    <scope>NUCLEOTIDE SEQUENCE</scope>
    <source>
        <strain evidence="3">317325-3</strain>
    </source>
</reference>
<dbReference type="GO" id="GO:0005829">
    <property type="term" value="C:cytosol"/>
    <property type="evidence" value="ECO:0007669"/>
    <property type="project" value="TreeGrafter"/>
</dbReference>
<sequence length="154" mass="17161">MRERVLAFLGEHHVMTLATVGAGGPWAAAVFYAHDGLKLHFLSAPNTRHAQNLAHDARAAATIQRDYDDWPGIRGLQLAGTVREVAREDEARVRALYRERYPLIGGGAGVPRKLLEALDRVRWYAFVPSDIHLIDNTLGFAHREHLPLDQGNLP</sequence>
<dbReference type="PANTHER" id="PTHR35176">
    <property type="entry name" value="HEME OXYGENASE HI_0854-RELATED"/>
    <property type="match status" value="1"/>
</dbReference>
<dbReference type="InterPro" id="IPR052019">
    <property type="entry name" value="F420H2_bilvrd_red/Heme_oxyg"/>
</dbReference>
<proteinExistence type="predicted"/>
<dbReference type="EMBL" id="AP021857">
    <property type="protein sequence ID" value="BBO22276.1"/>
    <property type="molecule type" value="Genomic_DNA"/>
</dbReference>
<dbReference type="PANTHER" id="PTHR35176:SF6">
    <property type="entry name" value="HEME OXYGENASE HI_0854-RELATED"/>
    <property type="match status" value="1"/>
</dbReference>